<comment type="catalytic activity">
    <reaction evidence="21">
        <text>prostaglandin D2(out) + 2 (S)-lactate(in) = prostaglandin D2(in) + 2 (S)-lactate(out)</text>
        <dbReference type="Rhea" id="RHEA:74403"/>
        <dbReference type="ChEBI" id="CHEBI:16651"/>
        <dbReference type="ChEBI" id="CHEBI:57406"/>
    </reaction>
</comment>
<gene>
    <name evidence="27" type="primary">Slco2a1</name>
</gene>
<evidence type="ECO:0000256" key="4">
    <source>
        <dbReference type="ARBA" id="ARBA00022448"/>
    </source>
</evidence>
<protein>
    <recommendedName>
        <fullName evidence="23">Solute carrier organic anion transporter family member</fullName>
    </recommendedName>
</protein>
<accession>A0A8C6WCP5</accession>
<keyword evidence="6" id="KW-0963">Cytoplasm</keyword>
<dbReference type="InterPro" id="IPR002350">
    <property type="entry name" value="Kazal_dom"/>
</dbReference>
<evidence type="ECO:0000256" key="24">
    <source>
        <dbReference type="SAM" id="MobiDB-lite"/>
    </source>
</evidence>
<evidence type="ECO:0000256" key="13">
    <source>
        <dbReference type="ARBA" id="ARBA00023228"/>
    </source>
</evidence>
<feature type="transmembrane region" description="Helical" evidence="23">
    <location>
        <begin position="363"/>
        <end position="387"/>
    </location>
</feature>
<reference evidence="27" key="2">
    <citation type="submission" date="2025-09" db="UniProtKB">
        <authorList>
            <consortium name="Ensembl"/>
        </authorList>
    </citation>
    <scope>IDENTIFICATION</scope>
</reference>
<proteinExistence type="inferred from homology"/>
<dbReference type="GO" id="GO:0005764">
    <property type="term" value="C:lysosome"/>
    <property type="evidence" value="ECO:0007669"/>
    <property type="project" value="UniProtKB-SubCell"/>
</dbReference>
<dbReference type="Proteomes" id="UP000694381">
    <property type="component" value="Unassembled WGS sequence"/>
</dbReference>
<dbReference type="GeneID" id="103748949"/>
<evidence type="ECO:0000256" key="6">
    <source>
        <dbReference type="ARBA" id="ARBA00022490"/>
    </source>
</evidence>
<feature type="transmembrane region" description="Helical" evidence="23">
    <location>
        <begin position="206"/>
        <end position="234"/>
    </location>
</feature>
<evidence type="ECO:0000256" key="12">
    <source>
        <dbReference type="ARBA" id="ARBA00023180"/>
    </source>
</evidence>
<feature type="transmembrane region" description="Helical" evidence="23">
    <location>
        <begin position="399"/>
        <end position="418"/>
    </location>
</feature>
<dbReference type="InterPro" id="IPR020846">
    <property type="entry name" value="MFS_dom"/>
</dbReference>
<comment type="catalytic activity">
    <reaction evidence="16">
        <text>prostaglandin F2alpha(out) + 2 (S)-lactate(in) = prostaglandin F2alpha(in) + 2 (S)-lactate(out)</text>
        <dbReference type="Rhea" id="RHEA:74399"/>
        <dbReference type="ChEBI" id="CHEBI:16651"/>
        <dbReference type="ChEBI" id="CHEBI:57404"/>
    </reaction>
</comment>
<dbReference type="Gene3D" id="1.20.1250.20">
    <property type="entry name" value="MFS general substrate transporter like domains"/>
    <property type="match status" value="1"/>
</dbReference>
<evidence type="ECO:0000256" key="11">
    <source>
        <dbReference type="ARBA" id="ARBA00023157"/>
    </source>
</evidence>
<feature type="transmembrane region" description="Helical" evidence="23">
    <location>
        <begin position="550"/>
        <end position="568"/>
    </location>
</feature>
<dbReference type="InterPro" id="IPR004156">
    <property type="entry name" value="OATP"/>
</dbReference>
<organism evidence="27 28">
    <name type="scientific">Nannospalax galili</name>
    <name type="common">Northern Israeli blind subterranean mole rat</name>
    <name type="synonym">Spalax galili</name>
    <dbReference type="NCBI Taxonomy" id="1026970"/>
    <lineage>
        <taxon>Eukaryota</taxon>
        <taxon>Metazoa</taxon>
        <taxon>Chordata</taxon>
        <taxon>Craniata</taxon>
        <taxon>Vertebrata</taxon>
        <taxon>Euteleostomi</taxon>
        <taxon>Mammalia</taxon>
        <taxon>Eutheria</taxon>
        <taxon>Euarchontoglires</taxon>
        <taxon>Glires</taxon>
        <taxon>Rodentia</taxon>
        <taxon>Myomorpha</taxon>
        <taxon>Muroidea</taxon>
        <taxon>Spalacidae</taxon>
        <taxon>Spalacinae</taxon>
        <taxon>Nannospalax</taxon>
    </lineage>
</organism>
<dbReference type="GO" id="GO:0015347">
    <property type="term" value="F:sodium-independent organic anion transmembrane transporter activity"/>
    <property type="evidence" value="ECO:0007669"/>
    <property type="project" value="TreeGrafter"/>
</dbReference>
<evidence type="ECO:0000313" key="27">
    <source>
        <dbReference type="Ensembl" id="ENSNGAP00000024067.1"/>
    </source>
</evidence>
<dbReference type="FunFam" id="3.30.60.30:FF:000038">
    <property type="entry name" value="Solute carrier organic anion transporter family member"/>
    <property type="match status" value="1"/>
</dbReference>
<keyword evidence="5" id="KW-1003">Cell membrane</keyword>
<evidence type="ECO:0000256" key="23">
    <source>
        <dbReference type="RuleBase" id="RU362056"/>
    </source>
</evidence>
<evidence type="ECO:0000256" key="16">
    <source>
        <dbReference type="ARBA" id="ARBA00050250"/>
    </source>
</evidence>
<feature type="domain" description="Kazal-like" evidence="26">
    <location>
        <begin position="438"/>
        <end position="493"/>
    </location>
</feature>
<comment type="caution">
    <text evidence="23">Lacks conserved residue(s) required for the propagation of feature annotation.</text>
</comment>
<dbReference type="Pfam" id="PF07648">
    <property type="entry name" value="Kazal_2"/>
    <property type="match status" value="1"/>
</dbReference>
<feature type="transmembrane region" description="Helical" evidence="23">
    <location>
        <begin position="606"/>
        <end position="626"/>
    </location>
</feature>
<dbReference type="NCBIfam" id="TIGR00805">
    <property type="entry name" value="oat"/>
    <property type="match status" value="1"/>
</dbReference>
<comment type="similarity">
    <text evidence="3 23">Belongs to the organo anion transporter (TC 2.A.60) family.</text>
</comment>
<feature type="transmembrane region" description="Helical" evidence="23">
    <location>
        <begin position="322"/>
        <end position="343"/>
    </location>
</feature>
<comment type="catalytic activity">
    <reaction evidence="15">
        <text>prostaglandin E2(out) = prostaglandin E2(in)</text>
        <dbReference type="Rhea" id="RHEA:50984"/>
        <dbReference type="ChEBI" id="CHEBI:606564"/>
    </reaction>
</comment>
<keyword evidence="7 23" id="KW-0812">Transmembrane</keyword>
<comment type="catalytic activity">
    <reaction evidence="17">
        <text>prostaglandin E3(out) + 2 (S)-lactate(in) = prostaglandin E3(in) + 2 (S)-lactate(out)</text>
        <dbReference type="Rhea" id="RHEA:74351"/>
        <dbReference type="ChEBI" id="CHEBI:16651"/>
        <dbReference type="ChEBI" id="CHEBI:133132"/>
    </reaction>
</comment>
<dbReference type="PANTHER" id="PTHR11388">
    <property type="entry name" value="ORGANIC ANION TRANSPORTER"/>
    <property type="match status" value="1"/>
</dbReference>
<keyword evidence="9" id="KW-0445">Lipid transport</keyword>
<evidence type="ECO:0000256" key="2">
    <source>
        <dbReference type="ARBA" id="ARBA00004496"/>
    </source>
</evidence>
<evidence type="ECO:0000256" key="8">
    <source>
        <dbReference type="ARBA" id="ARBA00022989"/>
    </source>
</evidence>
<evidence type="ECO:0000256" key="5">
    <source>
        <dbReference type="ARBA" id="ARBA00022475"/>
    </source>
</evidence>
<keyword evidence="28" id="KW-1185">Reference proteome</keyword>
<evidence type="ECO:0000256" key="22">
    <source>
        <dbReference type="ARBA" id="ARBA00052704"/>
    </source>
</evidence>
<keyword evidence="10 23" id="KW-0472">Membrane</keyword>
<evidence type="ECO:0000256" key="19">
    <source>
        <dbReference type="ARBA" id="ARBA00051377"/>
    </source>
</evidence>
<feature type="transmembrane region" description="Helical" evidence="23">
    <location>
        <begin position="100"/>
        <end position="121"/>
    </location>
</feature>
<feature type="domain" description="Major facilitator superfamily (MFS) profile" evidence="25">
    <location>
        <begin position="1"/>
        <end position="629"/>
    </location>
</feature>
<evidence type="ECO:0000259" key="25">
    <source>
        <dbReference type="PROSITE" id="PS50850"/>
    </source>
</evidence>
<dbReference type="GO" id="GO:0006811">
    <property type="term" value="P:monoatomic ion transport"/>
    <property type="evidence" value="ECO:0007669"/>
    <property type="project" value="UniProtKB-KW"/>
</dbReference>
<keyword evidence="12" id="KW-0325">Glycoprotein</keyword>
<comment type="catalytic activity">
    <reaction evidence="19">
        <text>prostaglandin E1(out) + 2 (S)-lactate(in) = prostaglandin E1(in) + 2 (S)-lactate(out)</text>
        <dbReference type="Rhea" id="RHEA:74395"/>
        <dbReference type="ChEBI" id="CHEBI:16651"/>
        <dbReference type="ChEBI" id="CHEBI:57397"/>
    </reaction>
</comment>
<dbReference type="OMA" id="MMVLRCV"/>
<comment type="catalytic activity">
    <reaction evidence="22">
        <text>prostaglandin E2(out) + 2 (S)-lactate(in) = prostaglandin E2(in) + 2 (S)-lactate(out)</text>
        <dbReference type="Rhea" id="RHEA:74383"/>
        <dbReference type="ChEBI" id="CHEBI:16651"/>
        <dbReference type="ChEBI" id="CHEBI:606564"/>
    </reaction>
</comment>
<keyword evidence="13" id="KW-0458">Lysosome</keyword>
<reference evidence="27" key="1">
    <citation type="submission" date="2025-08" db="UniProtKB">
        <authorList>
            <consortium name="Ensembl"/>
        </authorList>
    </citation>
    <scope>IDENTIFICATION</scope>
</reference>
<feature type="transmembrane region" description="Helical" evidence="23">
    <location>
        <begin position="72"/>
        <end position="93"/>
    </location>
</feature>
<dbReference type="GeneTree" id="ENSGT01150000286901"/>
<evidence type="ECO:0000256" key="14">
    <source>
        <dbReference type="ARBA" id="ARBA00034696"/>
    </source>
</evidence>
<dbReference type="OrthoDB" id="5062115at2759"/>
<dbReference type="PROSITE" id="PS51465">
    <property type="entry name" value="KAZAL_2"/>
    <property type="match status" value="1"/>
</dbReference>
<dbReference type="Ensembl" id="ENSNGAT00000029771.1">
    <property type="protein sequence ID" value="ENSNGAP00000024067.1"/>
    <property type="gene ID" value="ENSNGAG00000022431.1"/>
</dbReference>
<name>A0A8C6WCP5_NANGA</name>
<feature type="transmembrane region" description="Helical" evidence="23">
    <location>
        <begin position="169"/>
        <end position="194"/>
    </location>
</feature>
<keyword evidence="11" id="KW-1015">Disulfide bond</keyword>
<dbReference type="GO" id="GO:0015132">
    <property type="term" value="F:prostaglandin transmembrane transporter activity"/>
    <property type="evidence" value="ECO:0007669"/>
    <property type="project" value="Ensembl"/>
</dbReference>
<dbReference type="InterPro" id="IPR036058">
    <property type="entry name" value="Kazal_dom_sf"/>
</dbReference>
<feature type="transmembrane region" description="Helical" evidence="23">
    <location>
        <begin position="254"/>
        <end position="278"/>
    </location>
</feature>
<evidence type="ECO:0000256" key="1">
    <source>
        <dbReference type="ARBA" id="ARBA00004371"/>
    </source>
</evidence>
<dbReference type="RefSeq" id="XP_008849947.1">
    <property type="nucleotide sequence ID" value="XM_008851725.3"/>
</dbReference>
<comment type="catalytic activity">
    <reaction evidence="20">
        <text>thromboxane B2(out) + 2 (S)-lactate(in) = thromboxane B2(in) + 2 (S)-lactate(out)</text>
        <dbReference type="Rhea" id="RHEA:74407"/>
        <dbReference type="ChEBI" id="CHEBI:16651"/>
        <dbReference type="ChEBI" id="CHEBI:90696"/>
    </reaction>
</comment>
<dbReference type="SUPFAM" id="SSF103473">
    <property type="entry name" value="MFS general substrate transporter"/>
    <property type="match status" value="1"/>
</dbReference>
<keyword evidence="8 23" id="KW-1133">Transmembrane helix</keyword>
<evidence type="ECO:0000256" key="7">
    <source>
        <dbReference type="ARBA" id="ARBA00022692"/>
    </source>
</evidence>
<dbReference type="CTD" id="6578"/>
<keyword evidence="23" id="KW-0406">Ion transport</keyword>
<dbReference type="GO" id="GO:0043252">
    <property type="term" value="P:sodium-independent organic anion transport"/>
    <property type="evidence" value="ECO:0007669"/>
    <property type="project" value="TreeGrafter"/>
</dbReference>
<evidence type="ECO:0000313" key="28">
    <source>
        <dbReference type="Proteomes" id="UP000694381"/>
    </source>
</evidence>
<evidence type="ECO:0000256" key="17">
    <source>
        <dbReference type="ARBA" id="ARBA00051040"/>
    </source>
</evidence>
<comment type="subcellular location">
    <subcellularLocation>
        <location evidence="14">Basal cell membrane</location>
        <topology evidence="14">Multi-pass membrane protein</topology>
    </subcellularLocation>
    <subcellularLocation>
        <location evidence="23">Cell membrane</location>
        <topology evidence="23">Multi-pass membrane protein</topology>
    </subcellularLocation>
    <subcellularLocation>
        <location evidence="2">Cytoplasm</location>
    </subcellularLocation>
    <subcellularLocation>
        <location evidence="1">Lysosome</location>
    </subcellularLocation>
</comment>
<dbReference type="Pfam" id="PF03137">
    <property type="entry name" value="OATP"/>
    <property type="match status" value="1"/>
</dbReference>
<dbReference type="PROSITE" id="PS50850">
    <property type="entry name" value="MFS"/>
    <property type="match status" value="1"/>
</dbReference>
<dbReference type="SUPFAM" id="SSF100895">
    <property type="entry name" value="Kazal-type serine protease inhibitors"/>
    <property type="match status" value="1"/>
</dbReference>
<dbReference type="InterPro" id="IPR036259">
    <property type="entry name" value="MFS_trans_sf"/>
</dbReference>
<dbReference type="AlphaFoldDB" id="A0A8C6WCP5"/>
<feature type="transmembrane region" description="Helical" evidence="23">
    <location>
        <begin position="514"/>
        <end position="538"/>
    </location>
</feature>
<evidence type="ECO:0000256" key="20">
    <source>
        <dbReference type="ARBA" id="ARBA00051870"/>
    </source>
</evidence>
<dbReference type="GO" id="GO:0016323">
    <property type="term" value="C:basolateral plasma membrane"/>
    <property type="evidence" value="ECO:0007669"/>
    <property type="project" value="TreeGrafter"/>
</dbReference>
<evidence type="ECO:0000259" key="26">
    <source>
        <dbReference type="PROSITE" id="PS51465"/>
    </source>
</evidence>
<evidence type="ECO:0000256" key="9">
    <source>
        <dbReference type="ARBA" id="ARBA00023055"/>
    </source>
</evidence>
<evidence type="ECO:0000256" key="10">
    <source>
        <dbReference type="ARBA" id="ARBA00023136"/>
    </source>
</evidence>
<evidence type="ECO:0000256" key="3">
    <source>
        <dbReference type="ARBA" id="ARBA00009657"/>
    </source>
</evidence>
<evidence type="ECO:0000256" key="15">
    <source>
        <dbReference type="ARBA" id="ARBA00036345"/>
    </source>
</evidence>
<sequence>MGLLLKPGARQGSGASSVPARSCPRSVFCNIKVFVLCHGLLQLCQLLYSAYFKSSLTTIEKRFGLSSSSSGLISSLNEISNATLIIFVSYFGSRVNRPRVIGIGGLLLAAGAFVLTLPHFLSEPYQYTSASIGNSSRFQTDLCQRHLQDLSPSKCRSTMPDTQKETSSMWGLMVIAQLLAGIGTVPIQPFGISYVDDFAEPTNSPLYISILFAIAVFGPAFGYLLGSVMLRIFVDYGRVDTATVNLSPGDPRWIGAWWLGLLISSGFLVLTSLPFFFFPRAMPSGAETSPDIAEETRKMEEDQSRGSLMDFIKRFPRIFLKLLMNPLFILVVLTQCTFSSVIAGLSTFLNKFLEKQYGASAAYANFLIGAVNLPAAALGMLFGGILMKRFVFPLQTIPRVAATIITISMILCAPLFFMGCSTPPVAEVYPPSTSSSIHPQPPACRRDCLCSDSIFHPICGDNGVEYISPCHAGCSSINMSSAASKQARYLNCSCVTGGSASAKTGSCPVSCAHFLLPCIFLISFAALIACVSHNPLYMMVLRVVNQDEKSFAIGVQFLLMRLLAWLPSPALYGLLIDSSCIRWNHLCSGRRGACAYYNNDALRNRYLGLQVAYKALGTLLLFFISWRVKKNREYNLQENASGLI</sequence>
<feature type="region of interest" description="Disordered" evidence="24">
    <location>
        <begin position="1"/>
        <end position="21"/>
    </location>
</feature>
<keyword evidence="4 23" id="KW-0813">Transport</keyword>
<evidence type="ECO:0000256" key="21">
    <source>
        <dbReference type="ARBA" id="ARBA00052664"/>
    </source>
</evidence>
<dbReference type="PANTHER" id="PTHR11388:SF14">
    <property type="entry name" value="SOLUTE CARRIER ORGANIC ANION TRANSPORTER FAMILY MEMBER 2A1"/>
    <property type="match status" value="1"/>
</dbReference>
<dbReference type="KEGG" id="ngi:103748949"/>
<evidence type="ECO:0000256" key="18">
    <source>
        <dbReference type="ARBA" id="ARBA00051244"/>
    </source>
</evidence>
<dbReference type="CDD" id="cd17461">
    <property type="entry name" value="MFS_SLCO2A_OATP2A"/>
    <property type="match status" value="1"/>
</dbReference>
<comment type="catalytic activity">
    <reaction evidence="18">
        <text>prostaglandin H2(out) + 2 (S)-lactate(in) = prostaglandin H2(in) + 2 (S)-lactate(out)</text>
        <dbReference type="Rhea" id="RHEA:74379"/>
        <dbReference type="ChEBI" id="CHEBI:16651"/>
        <dbReference type="ChEBI" id="CHEBI:57405"/>
    </reaction>
</comment>